<dbReference type="InterPro" id="IPR005240">
    <property type="entry name" value="DUF389"/>
</dbReference>
<keyword evidence="1" id="KW-1133">Transmembrane helix</keyword>
<dbReference type="OrthoDB" id="847959at2"/>
<evidence type="ECO:0000313" key="2">
    <source>
        <dbReference type="EMBL" id="ALA59132.1"/>
    </source>
</evidence>
<accession>A0A0K2GEU3</accession>
<protein>
    <recommendedName>
        <fullName evidence="4">TIGR00341 family protein</fullName>
    </recommendedName>
</protein>
<proteinExistence type="predicted"/>
<dbReference type="PANTHER" id="PTHR20992:SF9">
    <property type="entry name" value="AT15442P-RELATED"/>
    <property type="match status" value="1"/>
</dbReference>
<name>A0A0K2GEU3_NITMO</name>
<sequence>MRQLLIQVPRGSGSIVLQAARRREGTDLLLVEASDGGQATDLVVVHIANSRVDQLLADVQEVDGLRISLIPRGVMTLQPPAERAARQVVDVTPRSALEIVLGGLQSVGSWTGFLGYAAAAGVVVWIGLFTNTVYLLTAAMLIAPYAGPAMNAAIATARGDAALLGRSLLRYGASLSLTIAVAAALSRLFRQQIATDQMVAVSQLSSAAVLLPLAAGAAGALTLVQSDRNSLVSGAAVGLLVAASLAPPAGLIGMAGAVGEWDMAISGAFLLALQLIGINLSGAAVFRWYGLSPTGVRYRRGRPWVARATAAVSLAALAALVVWQLWDRPQLQRSSRAERAAETIKQVVDDSGFAALAEADVRFTRADIRGQHTLLGVLYVQRTAGDLSDGDIRERLLASIHRRLRQEDFAATPLIDVTVLHAPDRGERSARP</sequence>
<feature type="transmembrane region" description="Helical" evidence="1">
    <location>
        <begin position="236"/>
        <end position="258"/>
    </location>
</feature>
<dbReference type="EMBL" id="CP011801">
    <property type="protein sequence ID" value="ALA59132.1"/>
    <property type="molecule type" value="Genomic_DNA"/>
</dbReference>
<organism evidence="2 3">
    <name type="scientific">Nitrospira moscoviensis</name>
    <dbReference type="NCBI Taxonomy" id="42253"/>
    <lineage>
        <taxon>Bacteria</taxon>
        <taxon>Pseudomonadati</taxon>
        <taxon>Nitrospirota</taxon>
        <taxon>Nitrospiria</taxon>
        <taxon>Nitrospirales</taxon>
        <taxon>Nitrospiraceae</taxon>
        <taxon>Nitrospira</taxon>
    </lineage>
</organism>
<dbReference type="PANTHER" id="PTHR20992">
    <property type="entry name" value="AT15442P-RELATED"/>
    <property type="match status" value="1"/>
</dbReference>
<dbReference type="Proteomes" id="UP000069205">
    <property type="component" value="Chromosome"/>
</dbReference>
<gene>
    <name evidence="2" type="ORF">NITMOv2_2721</name>
</gene>
<evidence type="ECO:0000313" key="3">
    <source>
        <dbReference type="Proteomes" id="UP000069205"/>
    </source>
</evidence>
<feature type="transmembrane region" description="Helical" evidence="1">
    <location>
        <begin position="264"/>
        <end position="285"/>
    </location>
</feature>
<dbReference type="KEGG" id="nmv:NITMOv2_2721"/>
<feature type="transmembrane region" description="Helical" evidence="1">
    <location>
        <begin position="168"/>
        <end position="189"/>
    </location>
</feature>
<dbReference type="RefSeq" id="WP_053380206.1">
    <property type="nucleotide sequence ID" value="NZ_CP011801.1"/>
</dbReference>
<dbReference type="STRING" id="42253.NITMOv2_2721"/>
<evidence type="ECO:0008006" key="4">
    <source>
        <dbReference type="Google" id="ProtNLM"/>
    </source>
</evidence>
<reference evidence="2 3" key="1">
    <citation type="journal article" date="2015" name="Proc. Natl. Acad. Sci. U.S.A.">
        <title>Expanded metabolic versatility of ubiquitous nitrite-oxidizing bacteria from the genus Nitrospira.</title>
        <authorList>
            <person name="Koch H."/>
            <person name="Lucker S."/>
            <person name="Albertsen M."/>
            <person name="Kitzinger K."/>
            <person name="Herbold C."/>
            <person name="Spieck E."/>
            <person name="Nielsen P.H."/>
            <person name="Wagner M."/>
            <person name="Daims H."/>
        </authorList>
    </citation>
    <scope>NUCLEOTIDE SEQUENCE [LARGE SCALE GENOMIC DNA]</scope>
    <source>
        <strain evidence="2 3">NSP M-1</strain>
    </source>
</reference>
<evidence type="ECO:0000256" key="1">
    <source>
        <dbReference type="SAM" id="Phobius"/>
    </source>
</evidence>
<dbReference type="Pfam" id="PF04087">
    <property type="entry name" value="DUF389"/>
    <property type="match status" value="1"/>
</dbReference>
<dbReference type="PATRIC" id="fig|42253.5.peg.2690"/>
<keyword evidence="1" id="KW-0812">Transmembrane</keyword>
<feature type="transmembrane region" description="Helical" evidence="1">
    <location>
        <begin position="305"/>
        <end position="326"/>
    </location>
</feature>
<keyword evidence="3" id="KW-1185">Reference proteome</keyword>
<keyword evidence="1" id="KW-0472">Membrane</keyword>
<feature type="transmembrane region" description="Helical" evidence="1">
    <location>
        <begin position="107"/>
        <end position="128"/>
    </location>
</feature>
<feature type="transmembrane region" description="Helical" evidence="1">
    <location>
        <begin position="134"/>
        <end position="156"/>
    </location>
</feature>
<dbReference type="AlphaFoldDB" id="A0A0K2GEU3"/>
<feature type="transmembrane region" description="Helical" evidence="1">
    <location>
        <begin position="201"/>
        <end position="224"/>
    </location>
</feature>